<evidence type="ECO:0000259" key="4">
    <source>
        <dbReference type="PROSITE" id="PS50263"/>
    </source>
</evidence>
<gene>
    <name evidence="5" type="ORF">HERILL_LOCUS3786</name>
</gene>
<dbReference type="InterPro" id="IPR003010">
    <property type="entry name" value="C-N_Hydrolase"/>
</dbReference>
<feature type="domain" description="CN hydrolase" evidence="4">
    <location>
        <begin position="33"/>
        <end position="311"/>
    </location>
</feature>
<evidence type="ECO:0000313" key="5">
    <source>
        <dbReference type="EMBL" id="CAD7080641.1"/>
    </source>
</evidence>
<dbReference type="GO" id="GO:0016787">
    <property type="term" value="F:hydrolase activity"/>
    <property type="evidence" value="ECO:0007669"/>
    <property type="project" value="UniProtKB-KW"/>
</dbReference>
<dbReference type="PANTHER" id="PTHR10609">
    <property type="entry name" value="BIOTINIDASE-RELATED"/>
    <property type="match status" value="1"/>
</dbReference>
<dbReference type="Pfam" id="PF00795">
    <property type="entry name" value="CN_hydrolase"/>
    <property type="match status" value="1"/>
</dbReference>
<feature type="chain" id="PRO_5031376373" description="CN hydrolase domain-containing protein" evidence="3">
    <location>
        <begin position="25"/>
        <end position="530"/>
    </location>
</feature>
<dbReference type="OrthoDB" id="10250282at2759"/>
<dbReference type="InParanoid" id="A0A7R8YPS5"/>
<dbReference type="PROSITE" id="PS50263">
    <property type="entry name" value="CN_HYDROLASE"/>
    <property type="match status" value="1"/>
</dbReference>
<dbReference type="Pfam" id="PF19018">
    <property type="entry name" value="Vanin_C"/>
    <property type="match status" value="1"/>
</dbReference>
<dbReference type="InterPro" id="IPR036526">
    <property type="entry name" value="C-N_Hydrolase_sf"/>
</dbReference>
<evidence type="ECO:0000313" key="6">
    <source>
        <dbReference type="Proteomes" id="UP000594454"/>
    </source>
</evidence>
<dbReference type="AlphaFoldDB" id="A0A7R8YPS5"/>
<feature type="signal peptide" evidence="3">
    <location>
        <begin position="1"/>
        <end position="24"/>
    </location>
</feature>
<reference evidence="5 6" key="1">
    <citation type="submission" date="2020-11" db="EMBL/GenBank/DDBJ databases">
        <authorList>
            <person name="Wallbank WR R."/>
            <person name="Pardo Diaz C."/>
            <person name="Kozak K."/>
            <person name="Martin S."/>
            <person name="Jiggins C."/>
            <person name="Moest M."/>
            <person name="Warren A I."/>
            <person name="Generalovic N T."/>
            <person name="Byers J.R.P. K."/>
            <person name="Montejo-Kovacevich G."/>
            <person name="Yen C E."/>
        </authorList>
    </citation>
    <scope>NUCLEOTIDE SEQUENCE [LARGE SCALE GENOMIC DNA]</scope>
</reference>
<dbReference type="Proteomes" id="UP000594454">
    <property type="component" value="Chromosome 2"/>
</dbReference>
<keyword evidence="6" id="KW-1185">Reference proteome</keyword>
<evidence type="ECO:0000256" key="3">
    <source>
        <dbReference type="SAM" id="SignalP"/>
    </source>
</evidence>
<accession>A0A7R8YPS5</accession>
<comment type="similarity">
    <text evidence="1">Belongs to the carbon-nitrogen hydrolase superfamily. BTD/VNN family.</text>
</comment>
<organism evidence="5 6">
    <name type="scientific">Hermetia illucens</name>
    <name type="common">Black soldier fly</name>
    <dbReference type="NCBI Taxonomy" id="343691"/>
    <lineage>
        <taxon>Eukaryota</taxon>
        <taxon>Metazoa</taxon>
        <taxon>Ecdysozoa</taxon>
        <taxon>Arthropoda</taxon>
        <taxon>Hexapoda</taxon>
        <taxon>Insecta</taxon>
        <taxon>Pterygota</taxon>
        <taxon>Neoptera</taxon>
        <taxon>Endopterygota</taxon>
        <taxon>Diptera</taxon>
        <taxon>Brachycera</taxon>
        <taxon>Stratiomyomorpha</taxon>
        <taxon>Stratiomyidae</taxon>
        <taxon>Hermetiinae</taxon>
        <taxon>Hermetia</taxon>
    </lineage>
</organism>
<evidence type="ECO:0000256" key="2">
    <source>
        <dbReference type="ARBA" id="ARBA00022801"/>
    </source>
</evidence>
<evidence type="ECO:0000256" key="1">
    <source>
        <dbReference type="ARBA" id="ARBA00008225"/>
    </source>
</evidence>
<dbReference type="InterPro" id="IPR043957">
    <property type="entry name" value="Vanin_C"/>
</dbReference>
<dbReference type="PANTHER" id="PTHR10609:SF14">
    <property type="entry name" value="BIOTINIDASE"/>
    <property type="match status" value="1"/>
</dbReference>
<name>A0A7R8YPS5_HERIL</name>
<dbReference type="EMBL" id="LR899010">
    <property type="protein sequence ID" value="CAD7080641.1"/>
    <property type="molecule type" value="Genomic_DNA"/>
</dbReference>
<protein>
    <recommendedName>
        <fullName evidence="4">CN hydrolase domain-containing protein</fullName>
    </recommendedName>
</protein>
<dbReference type="OMA" id="HGRECAT"/>
<keyword evidence="2" id="KW-0378">Hydrolase</keyword>
<dbReference type="Gene3D" id="3.60.110.10">
    <property type="entry name" value="Carbon-nitrogen hydrolase"/>
    <property type="match status" value="1"/>
</dbReference>
<sequence length="530" mass="60718">MEVIKVLTAVLFALVILGARNIQARPSNESDFYTAGVLEYHYLLSNTSLRDSVDLNLNEYIRFIELAKRKNVDVLVFPEGTLNYDFLDTRDELIDNAVVTPDPKLKIAPYKHKDKYSWILAKLSQAAKDNQIYVLVNVVEKVPCTADSVACKPPYNVHHDGYSLYNTNVVFDRKGRIISRYRKVNLYIEPEMDDVVDQPLPIFETDFGVKFGHFICFDIMFKYPARVLVQQENITNILYPTYWYAGLPFFIAETIHQGWAYSNNVNFMVSGANAPQTGTTGSGIYLGRKRIQATLTKPYPIRELFVAKVPKNIRTDVELEQPQIRKESSPADLLRLYVNESWEHQNSVIYPIVEPQETICVDNNKLCCTVEVKRKYLPVPEGASSYNYMLTVNYTKKLYIEKRNVGEITCAIIACTGETTDTCGGRFHLDNEVQRIEFEHIKITTKIHSDQYEEVMVIPNIVPTRLSPFDVSNFTLSEIDVSGDPRHRHKSFTLESTATVPEFLVYGILGRDFGMDNDRMEDIARHHTKS</sequence>
<dbReference type="InterPro" id="IPR040154">
    <property type="entry name" value="Biotinidase/VNN"/>
</dbReference>
<proteinExistence type="inferred from homology"/>
<dbReference type="SUPFAM" id="SSF56317">
    <property type="entry name" value="Carbon-nitrogen hydrolase"/>
    <property type="match status" value="1"/>
</dbReference>
<keyword evidence="3" id="KW-0732">Signal</keyword>